<gene>
    <name evidence="2" type="ORF">PRZ03_22640</name>
</gene>
<dbReference type="EMBL" id="JAQQXT010000020">
    <property type="protein sequence ID" value="MDC8774372.1"/>
    <property type="molecule type" value="Genomic_DNA"/>
</dbReference>
<name>A0ABT5KKA6_9BURK</name>
<keyword evidence="3" id="KW-1185">Reference proteome</keyword>
<reference evidence="2 3" key="1">
    <citation type="submission" date="2022-10" db="EMBL/GenBank/DDBJ databases">
        <title>Paucibacter sp. hw1 Genome sequencing.</title>
        <authorList>
            <person name="Park S."/>
        </authorList>
    </citation>
    <scope>NUCLEOTIDE SEQUENCE [LARGE SCALE GENOMIC DNA]</scope>
    <source>
        <strain evidence="3">hw1</strain>
    </source>
</reference>
<feature type="signal peptide" evidence="1">
    <location>
        <begin position="1"/>
        <end position="27"/>
    </location>
</feature>
<evidence type="ECO:0000313" key="3">
    <source>
        <dbReference type="Proteomes" id="UP001221189"/>
    </source>
</evidence>
<evidence type="ECO:0000256" key="1">
    <source>
        <dbReference type="SAM" id="SignalP"/>
    </source>
</evidence>
<accession>A0ABT5KKA6</accession>
<proteinExistence type="predicted"/>
<evidence type="ECO:0008006" key="4">
    <source>
        <dbReference type="Google" id="ProtNLM"/>
    </source>
</evidence>
<dbReference type="Proteomes" id="UP001221189">
    <property type="component" value="Unassembled WGS sequence"/>
</dbReference>
<sequence length="384" mass="41449">MIFRTPTPLPRLALALTVLCTGCASWVAPPDVLSPHPIVNLPIAAAGVKDERQAFAALFEQEVQAYPGPKPQALGAWLHGIDEQAPKKPDDLDEVNRRFAEQAPATAVLLVPGLFADCFEDQSVPFGDGLVRETGLNRSEAYRQYADLGLAGIRSVAVAGRESSEANALRVAEAIRQEAARPEVKRIVLLAYSKGVPDSLRALALLQSQQSLPAALTDLISVAGVVMGTRLADHFEGMFESLSTRIDPFGCSASDGREVSSLTQRESVAWLVAHPPPAELRYHSVVGFAQSTEIGISLRPFNAALKNIDPRNDGQLLSRDAILPGSSLLAEARADHWDIALPRERHPSSLMRASTSERGYPREALFRSLVKWVLAAEPGAHSPK</sequence>
<feature type="chain" id="PRO_5047255786" description="Alpha/beta hydrolase" evidence="1">
    <location>
        <begin position="28"/>
        <end position="384"/>
    </location>
</feature>
<protein>
    <recommendedName>
        <fullName evidence="4">Alpha/beta hydrolase</fullName>
    </recommendedName>
</protein>
<keyword evidence="1" id="KW-0732">Signal</keyword>
<comment type="caution">
    <text evidence="2">The sequence shown here is derived from an EMBL/GenBank/DDBJ whole genome shotgun (WGS) entry which is preliminary data.</text>
</comment>
<evidence type="ECO:0000313" key="2">
    <source>
        <dbReference type="EMBL" id="MDC8774372.1"/>
    </source>
</evidence>
<dbReference type="InterPro" id="IPR029058">
    <property type="entry name" value="AB_hydrolase_fold"/>
</dbReference>
<organism evidence="2 3">
    <name type="scientific">Roseateles albus</name>
    <dbReference type="NCBI Taxonomy" id="2987525"/>
    <lineage>
        <taxon>Bacteria</taxon>
        <taxon>Pseudomonadati</taxon>
        <taxon>Pseudomonadota</taxon>
        <taxon>Betaproteobacteria</taxon>
        <taxon>Burkholderiales</taxon>
        <taxon>Sphaerotilaceae</taxon>
        <taxon>Roseateles</taxon>
    </lineage>
</organism>
<dbReference type="Gene3D" id="3.40.50.1820">
    <property type="entry name" value="alpha/beta hydrolase"/>
    <property type="match status" value="1"/>
</dbReference>